<dbReference type="EMBL" id="BARV01010222">
    <property type="protein sequence ID" value="GAI09555.1"/>
    <property type="molecule type" value="Genomic_DNA"/>
</dbReference>
<dbReference type="Gene3D" id="3.90.550.10">
    <property type="entry name" value="Spore Coat Polysaccharide Biosynthesis Protein SpsA, Chain A"/>
    <property type="match status" value="2"/>
</dbReference>
<dbReference type="InterPro" id="IPR050486">
    <property type="entry name" value="Mannose-1P_guanyltransferase"/>
</dbReference>
<dbReference type="SUPFAM" id="SSF53448">
    <property type="entry name" value="Nucleotide-diphospho-sugar transferases"/>
    <property type="match status" value="1"/>
</dbReference>
<name>X1M4G3_9ZZZZ</name>
<sequence length="202" mass="22734">MRAVILVGGKGKRLMPLTQNIRKAYLPLGNKRVVDHIIDRLPKGISFSISENDSGAMAAISEALTGEEPVMVICGDNYFGESLDGFVQTFTRNTLIGIYDIEDKEKAKKYGVVETYPSGRIRRFYEKPEKPNSTLVSTGIYIFPPVLYQGIKQFARLSPDINLGDLINQLNQYHPVHSYLFEGVWFDIGSHESYQEALKVVE</sequence>
<dbReference type="PANTHER" id="PTHR22572">
    <property type="entry name" value="SUGAR-1-PHOSPHATE GUANYL TRANSFERASE"/>
    <property type="match status" value="1"/>
</dbReference>
<organism evidence="2">
    <name type="scientific">marine sediment metagenome</name>
    <dbReference type="NCBI Taxonomy" id="412755"/>
    <lineage>
        <taxon>unclassified sequences</taxon>
        <taxon>metagenomes</taxon>
        <taxon>ecological metagenomes</taxon>
    </lineage>
</organism>
<dbReference type="Pfam" id="PF00483">
    <property type="entry name" value="NTP_transferase"/>
    <property type="match status" value="2"/>
</dbReference>
<reference evidence="2" key="1">
    <citation type="journal article" date="2014" name="Front. Microbiol.">
        <title>High frequency of phylogenetically diverse reductive dehalogenase-homologous genes in deep subseafloor sedimentary metagenomes.</title>
        <authorList>
            <person name="Kawai M."/>
            <person name="Futagami T."/>
            <person name="Toyoda A."/>
            <person name="Takaki Y."/>
            <person name="Nishi S."/>
            <person name="Hori S."/>
            <person name="Arai W."/>
            <person name="Tsubouchi T."/>
            <person name="Morono Y."/>
            <person name="Uchiyama I."/>
            <person name="Ito T."/>
            <person name="Fujiyama A."/>
            <person name="Inagaki F."/>
            <person name="Takami H."/>
        </authorList>
    </citation>
    <scope>NUCLEOTIDE SEQUENCE</scope>
    <source>
        <strain evidence="2">Expedition CK06-06</strain>
    </source>
</reference>
<gene>
    <name evidence="2" type="ORF">S06H3_19866</name>
</gene>
<dbReference type="InterPro" id="IPR005835">
    <property type="entry name" value="NTP_transferase_dom"/>
</dbReference>
<dbReference type="InterPro" id="IPR029044">
    <property type="entry name" value="Nucleotide-diphossugar_trans"/>
</dbReference>
<dbReference type="CDD" id="cd04181">
    <property type="entry name" value="NTP_transferase"/>
    <property type="match status" value="1"/>
</dbReference>
<evidence type="ECO:0000259" key="1">
    <source>
        <dbReference type="Pfam" id="PF00483"/>
    </source>
</evidence>
<comment type="caution">
    <text evidence="2">The sequence shown here is derived from an EMBL/GenBank/DDBJ whole genome shotgun (WGS) entry which is preliminary data.</text>
</comment>
<feature type="domain" description="Nucleotidyl transferase" evidence="1">
    <location>
        <begin position="52"/>
        <end position="199"/>
    </location>
</feature>
<evidence type="ECO:0000313" key="2">
    <source>
        <dbReference type="EMBL" id="GAI09555.1"/>
    </source>
</evidence>
<protein>
    <recommendedName>
        <fullName evidence="1">Nucleotidyl transferase domain-containing protein</fullName>
    </recommendedName>
</protein>
<accession>X1M4G3</accession>
<dbReference type="AlphaFoldDB" id="X1M4G3"/>
<feature type="domain" description="Nucleotidyl transferase" evidence="1">
    <location>
        <begin position="3"/>
        <end position="42"/>
    </location>
</feature>
<proteinExistence type="predicted"/>